<keyword evidence="6" id="KW-0862">Zinc</keyword>
<dbReference type="Gene3D" id="3.30.160.60">
    <property type="entry name" value="Classic Zinc Finger"/>
    <property type="match status" value="2"/>
</dbReference>
<feature type="region of interest" description="Disordered" evidence="10">
    <location>
        <begin position="86"/>
        <end position="108"/>
    </location>
</feature>
<name>A0A1X2IB31_9FUNG</name>
<dbReference type="InterPro" id="IPR036236">
    <property type="entry name" value="Znf_C2H2_sf"/>
</dbReference>
<dbReference type="GO" id="GO:0008270">
    <property type="term" value="F:zinc ion binding"/>
    <property type="evidence" value="ECO:0007669"/>
    <property type="project" value="UniProtKB-KW"/>
</dbReference>
<feature type="domain" description="C2H2-type" evidence="11">
    <location>
        <begin position="6"/>
        <end position="36"/>
    </location>
</feature>
<dbReference type="PANTHER" id="PTHR47257:SF1">
    <property type="entry name" value="PH-RESPONSE TRANSCRIPTION FACTOR PACC_RIM101"/>
    <property type="match status" value="1"/>
</dbReference>
<dbReference type="PROSITE" id="PS50157">
    <property type="entry name" value="ZINC_FINGER_C2H2_2"/>
    <property type="match status" value="3"/>
</dbReference>
<dbReference type="GO" id="GO:0005634">
    <property type="term" value="C:nucleus"/>
    <property type="evidence" value="ECO:0007669"/>
    <property type="project" value="UniProtKB-SubCell"/>
</dbReference>
<dbReference type="Pfam" id="PF00096">
    <property type="entry name" value="zf-C2H2"/>
    <property type="match status" value="1"/>
</dbReference>
<dbReference type="SMART" id="SM00355">
    <property type="entry name" value="ZnF_C2H2"/>
    <property type="match status" value="3"/>
</dbReference>
<accession>A0A1X2IB31</accession>
<dbReference type="Proteomes" id="UP000193560">
    <property type="component" value="Unassembled WGS sequence"/>
</dbReference>
<keyword evidence="2" id="KW-0678">Repressor</keyword>
<evidence type="ECO:0000313" key="12">
    <source>
        <dbReference type="EMBL" id="ORZ13140.1"/>
    </source>
</evidence>
<evidence type="ECO:0000256" key="1">
    <source>
        <dbReference type="ARBA" id="ARBA00004123"/>
    </source>
</evidence>
<proteinExistence type="inferred from homology"/>
<comment type="subcellular location">
    <subcellularLocation>
        <location evidence="1">Nucleus</location>
    </subcellularLocation>
</comment>
<evidence type="ECO:0000259" key="11">
    <source>
        <dbReference type="PROSITE" id="PS50157"/>
    </source>
</evidence>
<feature type="domain" description="C2H2-type" evidence="11">
    <location>
        <begin position="72"/>
        <end position="99"/>
    </location>
</feature>
<evidence type="ECO:0000256" key="7">
    <source>
        <dbReference type="ARBA" id="ARBA00023242"/>
    </source>
</evidence>
<dbReference type="PROSITE" id="PS00028">
    <property type="entry name" value="ZINC_FINGER_C2H2_1"/>
    <property type="match status" value="2"/>
</dbReference>
<dbReference type="PANTHER" id="PTHR47257">
    <property type="entry name" value="PH-RESPONSE TRANSCRIPTION FACTOR PACC/RIM101"/>
    <property type="match status" value="1"/>
</dbReference>
<dbReference type="FunFam" id="3.30.160.60:FF:002343">
    <property type="entry name" value="Zinc finger protein 33A"/>
    <property type="match status" value="1"/>
</dbReference>
<evidence type="ECO:0000256" key="9">
    <source>
        <dbReference type="PROSITE-ProRule" id="PRU00042"/>
    </source>
</evidence>
<comment type="similarity">
    <text evidence="8">Belongs to the pacC/RIM101 family.</text>
</comment>
<dbReference type="InterPro" id="IPR050806">
    <property type="entry name" value="pacC/RIM101"/>
</dbReference>
<keyword evidence="7" id="KW-0539">Nucleus</keyword>
<evidence type="ECO:0000256" key="4">
    <source>
        <dbReference type="ARBA" id="ARBA00022737"/>
    </source>
</evidence>
<keyword evidence="4" id="KW-0677">Repeat</keyword>
<comment type="caution">
    <text evidence="12">The sequence shown here is derived from an EMBL/GenBank/DDBJ whole genome shotgun (WGS) entry which is preliminary data.</text>
</comment>
<evidence type="ECO:0000256" key="2">
    <source>
        <dbReference type="ARBA" id="ARBA00022491"/>
    </source>
</evidence>
<dbReference type="AlphaFoldDB" id="A0A1X2IB31"/>
<organism evidence="12 13">
    <name type="scientific">Absidia repens</name>
    <dbReference type="NCBI Taxonomy" id="90262"/>
    <lineage>
        <taxon>Eukaryota</taxon>
        <taxon>Fungi</taxon>
        <taxon>Fungi incertae sedis</taxon>
        <taxon>Mucoromycota</taxon>
        <taxon>Mucoromycotina</taxon>
        <taxon>Mucoromycetes</taxon>
        <taxon>Mucorales</taxon>
        <taxon>Cunninghamellaceae</taxon>
        <taxon>Absidia</taxon>
    </lineage>
</organism>
<keyword evidence="3" id="KW-0479">Metal-binding</keyword>
<dbReference type="GO" id="GO:0045944">
    <property type="term" value="P:positive regulation of transcription by RNA polymerase II"/>
    <property type="evidence" value="ECO:0007669"/>
    <property type="project" value="TreeGrafter"/>
</dbReference>
<evidence type="ECO:0000256" key="6">
    <source>
        <dbReference type="ARBA" id="ARBA00022833"/>
    </source>
</evidence>
<evidence type="ECO:0000313" key="13">
    <source>
        <dbReference type="Proteomes" id="UP000193560"/>
    </source>
</evidence>
<dbReference type="InterPro" id="IPR013087">
    <property type="entry name" value="Znf_C2H2_type"/>
</dbReference>
<dbReference type="OrthoDB" id="6155966at2759"/>
<dbReference type="EMBL" id="MCGE01000017">
    <property type="protein sequence ID" value="ORZ13140.1"/>
    <property type="molecule type" value="Genomic_DNA"/>
</dbReference>
<dbReference type="SUPFAM" id="SSF57667">
    <property type="entry name" value="beta-beta-alpha zinc fingers"/>
    <property type="match status" value="2"/>
</dbReference>
<feature type="domain" description="C2H2-type" evidence="11">
    <location>
        <begin position="42"/>
        <end position="71"/>
    </location>
</feature>
<reference evidence="12 13" key="1">
    <citation type="submission" date="2016-07" db="EMBL/GenBank/DDBJ databases">
        <title>Pervasive Adenine N6-methylation of Active Genes in Fungi.</title>
        <authorList>
            <consortium name="DOE Joint Genome Institute"/>
            <person name="Mondo S.J."/>
            <person name="Dannebaum R.O."/>
            <person name="Kuo R.C."/>
            <person name="Labutti K."/>
            <person name="Haridas S."/>
            <person name="Kuo A."/>
            <person name="Salamov A."/>
            <person name="Ahrendt S.R."/>
            <person name="Lipzen A."/>
            <person name="Sullivan W."/>
            <person name="Andreopoulos W.B."/>
            <person name="Clum A."/>
            <person name="Lindquist E."/>
            <person name="Daum C."/>
            <person name="Ramamoorthy G.K."/>
            <person name="Gryganskyi A."/>
            <person name="Culley D."/>
            <person name="Magnuson J.K."/>
            <person name="James T.Y."/>
            <person name="O'Malley M.A."/>
            <person name="Stajich J.E."/>
            <person name="Spatafora J.W."/>
            <person name="Visel A."/>
            <person name="Grigoriev I.V."/>
        </authorList>
    </citation>
    <scope>NUCLEOTIDE SEQUENCE [LARGE SCALE GENOMIC DNA]</scope>
    <source>
        <strain evidence="12 13">NRRL 1336</strain>
    </source>
</reference>
<protein>
    <recommendedName>
        <fullName evidence="11">C2H2-type domain-containing protein</fullName>
    </recommendedName>
</protein>
<keyword evidence="5 9" id="KW-0863">Zinc-finger</keyword>
<evidence type="ECO:0000256" key="3">
    <source>
        <dbReference type="ARBA" id="ARBA00022723"/>
    </source>
</evidence>
<evidence type="ECO:0000256" key="5">
    <source>
        <dbReference type="ARBA" id="ARBA00022771"/>
    </source>
</evidence>
<keyword evidence="13" id="KW-1185">Reference proteome</keyword>
<gene>
    <name evidence="12" type="ORF">BCR42DRAFT_331024</name>
</gene>
<evidence type="ECO:0000256" key="10">
    <source>
        <dbReference type="SAM" id="MobiDB-lite"/>
    </source>
</evidence>
<dbReference type="STRING" id="90262.A0A1X2IB31"/>
<evidence type="ECO:0000256" key="8">
    <source>
        <dbReference type="ARBA" id="ARBA00038089"/>
    </source>
</evidence>
<sequence length="108" mass="12862">MPKYSFTCHWKECNELYDNVETLFEHLSDDHVGRRSTNNLCLTCYWNECGATAAKRDHLTSHLKIHLPFKPYICLKCRKTFKRPQDLKKHEKTHTIEHQGKSLIDEMK</sequence>